<comment type="caution">
    <text evidence="1">The sequence shown here is derived from an EMBL/GenBank/DDBJ whole genome shotgun (WGS) entry which is preliminary data.</text>
</comment>
<gene>
    <name evidence="1" type="ORF">S12H4_10034</name>
</gene>
<dbReference type="EMBL" id="BARW01004204">
    <property type="protein sequence ID" value="GAI60777.1"/>
    <property type="molecule type" value="Genomic_DNA"/>
</dbReference>
<proteinExistence type="predicted"/>
<accession>X1PWW3</accession>
<organism evidence="1">
    <name type="scientific">marine sediment metagenome</name>
    <dbReference type="NCBI Taxonomy" id="412755"/>
    <lineage>
        <taxon>unclassified sequences</taxon>
        <taxon>metagenomes</taxon>
        <taxon>ecological metagenomes</taxon>
    </lineage>
</organism>
<protein>
    <submittedName>
        <fullName evidence="1">Uncharacterized protein</fullName>
    </submittedName>
</protein>
<name>X1PWW3_9ZZZZ</name>
<feature type="non-terminal residue" evidence="1">
    <location>
        <position position="1"/>
    </location>
</feature>
<evidence type="ECO:0000313" key="1">
    <source>
        <dbReference type="EMBL" id="GAI60777.1"/>
    </source>
</evidence>
<reference evidence="1" key="1">
    <citation type="journal article" date="2014" name="Front. Microbiol.">
        <title>High frequency of phylogenetically diverse reductive dehalogenase-homologous genes in deep subseafloor sedimentary metagenomes.</title>
        <authorList>
            <person name="Kawai M."/>
            <person name="Futagami T."/>
            <person name="Toyoda A."/>
            <person name="Takaki Y."/>
            <person name="Nishi S."/>
            <person name="Hori S."/>
            <person name="Arai W."/>
            <person name="Tsubouchi T."/>
            <person name="Morono Y."/>
            <person name="Uchiyama I."/>
            <person name="Ito T."/>
            <person name="Fujiyama A."/>
            <person name="Inagaki F."/>
            <person name="Takami H."/>
        </authorList>
    </citation>
    <scope>NUCLEOTIDE SEQUENCE</scope>
    <source>
        <strain evidence="1">Expedition CK06-06</strain>
    </source>
</reference>
<dbReference type="AlphaFoldDB" id="X1PWW3"/>
<sequence length="76" mass="8622">ILVLRIRILGGLIITLRCCGLIDLQLALDNVTPADVYFGRKDGILARRKEAKQRTLQARKEYNQKLRELDRGNSTG</sequence>